<accession>A0A7D8AKT8</accession>
<dbReference type="RefSeq" id="WP_182252996.1">
    <property type="nucleotide sequence ID" value="NZ_CP043732.1"/>
</dbReference>
<protein>
    <submittedName>
        <fullName evidence="1">Uncharacterized protein</fullName>
    </submittedName>
</protein>
<name>A0A7D8AKT8_9MICO</name>
<organism evidence="1 2">
    <name type="scientific">Microbacterium esteraromaticum</name>
    <dbReference type="NCBI Taxonomy" id="57043"/>
    <lineage>
        <taxon>Bacteria</taxon>
        <taxon>Bacillati</taxon>
        <taxon>Actinomycetota</taxon>
        <taxon>Actinomycetes</taxon>
        <taxon>Micrococcales</taxon>
        <taxon>Microbacteriaceae</taxon>
        <taxon>Microbacterium</taxon>
    </lineage>
</organism>
<proteinExistence type="predicted"/>
<reference evidence="1 2" key="1">
    <citation type="journal article" date="2020" name="Front. Microbiol.">
        <title>Design of Bacterial Strain-Specific qPCR Assays Using NGS Data and Publicly Available Resources and Its Application to Track Biocontrol Strains.</title>
        <authorList>
            <person name="Hernandez I."/>
            <person name="Sant C."/>
            <person name="Martinez R."/>
            <person name="Fernandez C."/>
        </authorList>
    </citation>
    <scope>NUCLEOTIDE SEQUENCE [LARGE SCALE GENOMIC DNA]</scope>
    <source>
        <strain evidence="1 2">B24</strain>
    </source>
</reference>
<evidence type="ECO:0000313" key="1">
    <source>
        <dbReference type="EMBL" id="QMU97986.1"/>
    </source>
</evidence>
<evidence type="ECO:0000313" key="2">
    <source>
        <dbReference type="Proteomes" id="UP000515708"/>
    </source>
</evidence>
<gene>
    <name evidence="1" type="ORF">FVO59_12820</name>
</gene>
<dbReference type="Proteomes" id="UP000515708">
    <property type="component" value="Chromosome"/>
</dbReference>
<dbReference type="AlphaFoldDB" id="A0A7D8AKT8"/>
<sequence>MTENDAGLADYLPGMEPPAASSIVSAAYAKAIERLRSDGVIGDEHAGICASIMTLAEIADNPTTKAYARNGALQEAHEQMRTLLDAAKRQGDADYATFETWLAAQQ</sequence>
<dbReference type="EMBL" id="CP043732">
    <property type="protein sequence ID" value="QMU97986.1"/>
    <property type="molecule type" value="Genomic_DNA"/>
</dbReference>